<dbReference type="PANTHER" id="PTHR39456:SF1">
    <property type="entry name" value="METAL-DEPENDENT HYDROLASE"/>
    <property type="match status" value="1"/>
</dbReference>
<dbReference type="PIRSF" id="PIRSF007580">
    <property type="entry name" value="UCP07580"/>
    <property type="match status" value="1"/>
</dbReference>
<accession>Q0VQK4</accession>
<evidence type="ECO:0000313" key="3">
    <source>
        <dbReference type="Proteomes" id="UP000008871"/>
    </source>
</evidence>
<gene>
    <name evidence="2" type="ordered locus">ABO_1096</name>
</gene>
<dbReference type="HOGENOM" id="CLU_051636_0_1_6"/>
<reference evidence="2 3" key="1">
    <citation type="journal article" date="2006" name="Nat. Biotechnol.">
        <title>Genome sequence of the ubiquitous hydrocarbon-degrading marine bacterium Alcanivorax borkumensis.</title>
        <authorList>
            <person name="Schneiker S."/>
            <person name="Martins dos Santos V.A.P."/>
            <person name="Bartels D."/>
            <person name="Bekel T."/>
            <person name="Brecht M."/>
            <person name="Buhrmester J."/>
            <person name="Chernikova T.N."/>
            <person name="Denaro R."/>
            <person name="Ferrer M."/>
            <person name="Gertler C."/>
            <person name="Goesmann A."/>
            <person name="Golyshina O.V."/>
            <person name="Kaminski F."/>
            <person name="Khachane A.N."/>
            <person name="Lang S."/>
            <person name="Linke B."/>
            <person name="McHardy A.C."/>
            <person name="Meyer F."/>
            <person name="Nechitaylo T."/>
            <person name="Puehler A."/>
            <person name="Regenhardt D."/>
            <person name="Rupp O."/>
            <person name="Sabirova J.S."/>
            <person name="Selbitschka W."/>
            <person name="Yakimov M.M."/>
            <person name="Timmis K.N."/>
            <person name="Vorhoelter F.-J."/>
            <person name="Weidner S."/>
            <person name="Kaiser O."/>
            <person name="Golyshin P.N."/>
        </authorList>
    </citation>
    <scope>NUCLEOTIDE SEQUENCE [LARGE SCALE GENOMIC DNA]</scope>
    <source>
        <strain evidence="3">ATCC 700651 / DSM 11573 / NCIMB 13689 / SK2</strain>
    </source>
</reference>
<dbReference type="STRING" id="393595.ABO_1096"/>
<dbReference type="InterPro" id="IPR016516">
    <property type="entry name" value="UCP07580"/>
</dbReference>
<proteinExistence type="predicted"/>
<dbReference type="AlphaFoldDB" id="Q0VQK4"/>
<sequence length="284" mass="32215">MMTIQVDPVRRNLKFGLPAGKALSWNPGGLHVSQFYNTLSIFFPAGERFFIQSVRNYAKEITDPKLKEQISAFIGQEGFHTREHEEYNDALQAEGMPVEALDALVVRLLELVKKAPRSVQLAATVALEHLTAVLGDMVLRNPELLEGVDPHYSAIWRWHAIEETEHKAVCFDAFEQMLGRGIKAYGLRAGAFLLVNALFWSLYVPFYTIMVAKGGGLLNLNGWRKVVNLTLGRPGVLRRSIPDWLDFFRPGFHPWMHDNREFLNQTEALIEEVAAFRVNRLKAA</sequence>
<organism evidence="2 3">
    <name type="scientific">Alcanivorax borkumensis (strain ATCC 700651 / DSM 11573 / NCIMB 13689 / SK2)</name>
    <dbReference type="NCBI Taxonomy" id="393595"/>
    <lineage>
        <taxon>Bacteria</taxon>
        <taxon>Pseudomonadati</taxon>
        <taxon>Pseudomonadota</taxon>
        <taxon>Gammaproteobacteria</taxon>
        <taxon>Oceanospirillales</taxon>
        <taxon>Alcanivoracaceae</taxon>
        <taxon>Alcanivorax</taxon>
    </lineage>
</organism>
<keyword evidence="1" id="KW-0472">Membrane</keyword>
<dbReference type="KEGG" id="abo:ABO_1096"/>
<dbReference type="Proteomes" id="UP000008871">
    <property type="component" value="Chromosome"/>
</dbReference>
<protein>
    <recommendedName>
        <fullName evidence="4">Metal-dependent hydrolase</fullName>
    </recommendedName>
</protein>
<name>Q0VQK4_ALCBS</name>
<keyword evidence="1" id="KW-1133">Transmembrane helix</keyword>
<dbReference type="eggNOG" id="COG3687">
    <property type="taxonomic scope" value="Bacteria"/>
</dbReference>
<dbReference type="Pfam" id="PF10118">
    <property type="entry name" value="Metal_hydrol"/>
    <property type="match status" value="1"/>
</dbReference>
<dbReference type="PANTHER" id="PTHR39456">
    <property type="entry name" value="METAL-DEPENDENT HYDROLASE"/>
    <property type="match status" value="1"/>
</dbReference>
<keyword evidence="3" id="KW-1185">Reference proteome</keyword>
<dbReference type="EMBL" id="AM286690">
    <property type="protein sequence ID" value="CAL16544.1"/>
    <property type="molecule type" value="Genomic_DNA"/>
</dbReference>
<feature type="transmembrane region" description="Helical" evidence="1">
    <location>
        <begin position="185"/>
        <end position="203"/>
    </location>
</feature>
<keyword evidence="1" id="KW-0812">Transmembrane</keyword>
<evidence type="ECO:0008006" key="4">
    <source>
        <dbReference type="Google" id="ProtNLM"/>
    </source>
</evidence>
<evidence type="ECO:0000313" key="2">
    <source>
        <dbReference type="EMBL" id="CAL16544.1"/>
    </source>
</evidence>
<evidence type="ECO:0000256" key="1">
    <source>
        <dbReference type="SAM" id="Phobius"/>
    </source>
</evidence>